<dbReference type="PANTHER" id="PTHR35730">
    <property type="entry name" value="KINETOCHORE PROTEIN SPC24 HOMOLOG-RELATED"/>
    <property type="match status" value="1"/>
</dbReference>
<keyword evidence="1" id="KW-0175">Coiled coil</keyword>
<dbReference type="OrthoDB" id="1906227at2759"/>
<dbReference type="InterPro" id="IPR044951">
    <property type="entry name" value="SPC24-like"/>
</dbReference>
<organism evidence="2 3">
    <name type="scientific">Spirodela intermedia</name>
    <name type="common">Intermediate duckweed</name>
    <dbReference type="NCBI Taxonomy" id="51605"/>
    <lineage>
        <taxon>Eukaryota</taxon>
        <taxon>Viridiplantae</taxon>
        <taxon>Streptophyta</taxon>
        <taxon>Embryophyta</taxon>
        <taxon>Tracheophyta</taxon>
        <taxon>Spermatophyta</taxon>
        <taxon>Magnoliopsida</taxon>
        <taxon>Liliopsida</taxon>
        <taxon>Araceae</taxon>
        <taxon>Lemnoideae</taxon>
        <taxon>Spirodela</taxon>
    </lineage>
</organism>
<name>A0A7I8KCJ2_SPIIN</name>
<evidence type="ECO:0000313" key="3">
    <source>
        <dbReference type="Proteomes" id="UP000663760"/>
    </source>
</evidence>
<evidence type="ECO:0000256" key="1">
    <source>
        <dbReference type="SAM" id="Coils"/>
    </source>
</evidence>
<reference evidence="2" key="1">
    <citation type="submission" date="2020-02" db="EMBL/GenBank/DDBJ databases">
        <authorList>
            <person name="Scholz U."/>
            <person name="Mascher M."/>
            <person name="Fiebig A."/>
        </authorList>
    </citation>
    <scope>NUCLEOTIDE SEQUENCE</scope>
</reference>
<dbReference type="GO" id="GO:0051983">
    <property type="term" value="P:regulation of chromosome segregation"/>
    <property type="evidence" value="ECO:0007669"/>
    <property type="project" value="InterPro"/>
</dbReference>
<proteinExistence type="predicted"/>
<feature type="coiled-coil region" evidence="1">
    <location>
        <begin position="82"/>
        <end position="119"/>
    </location>
</feature>
<dbReference type="PANTHER" id="PTHR35730:SF2">
    <property type="entry name" value="KINETOCHORE PROTEIN SPC24 HOMOLOG-RELATED"/>
    <property type="match status" value="1"/>
</dbReference>
<sequence length="182" mass="20928">MGSSARRINVDKAVALGDDLIAVLNMKRESDSLMECLEGAETLRCSWEAEFCEVQSSIEGCHQRIEVCKQQIDGAKNETVSDEEFERLQSELEKEIGDLESKRISIENQRADMKRKEKDELRMQNMLCMSTQVTRIIPDLDDRVGISGYIVDSEKNKFEKFQFESTPSPFETCNKLWKMLES</sequence>
<protein>
    <submittedName>
        <fullName evidence="2">Uncharacterized protein</fullName>
    </submittedName>
</protein>
<gene>
    <name evidence="2" type="ORF">SI8410_04005647</name>
</gene>
<dbReference type="AlphaFoldDB" id="A0A7I8KCJ2"/>
<keyword evidence="3" id="KW-1185">Reference proteome</keyword>
<dbReference type="Proteomes" id="UP000663760">
    <property type="component" value="Chromosome 4"/>
</dbReference>
<dbReference type="EMBL" id="LR746267">
    <property type="protein sequence ID" value="CAA7394986.1"/>
    <property type="molecule type" value="Genomic_DNA"/>
</dbReference>
<evidence type="ECO:0000313" key="2">
    <source>
        <dbReference type="EMBL" id="CAA7394986.1"/>
    </source>
</evidence>
<accession>A0A7I8KCJ2</accession>